<protein>
    <submittedName>
        <fullName evidence="1">Uncharacterized protein</fullName>
    </submittedName>
</protein>
<dbReference type="Proteomes" id="UP000027936">
    <property type="component" value="Unassembled WGS sequence"/>
</dbReference>
<dbReference type="GeneID" id="89468201"/>
<name>A0A072NJU5_SCHAZ</name>
<dbReference type="EMBL" id="JJRY01000010">
    <property type="protein sequence ID" value="KEF37974.1"/>
    <property type="molecule type" value="Genomic_DNA"/>
</dbReference>
<gene>
    <name evidence="1" type="ORF">M670_02730</name>
</gene>
<evidence type="ECO:0000313" key="1">
    <source>
        <dbReference type="EMBL" id="KEF37974.1"/>
    </source>
</evidence>
<sequence length="82" mass="9390">MYRPQPHPTMIGTAWRGHHVVILRCNPYTNQFLGINTSLEAPVEPTHPTCTETLSRFLSIGYTMINTTMISQTEIQYVLIKK</sequence>
<comment type="caution">
    <text evidence="1">The sequence shown here is derived from an EMBL/GenBank/DDBJ whole genome shotgun (WGS) entry which is preliminary data.</text>
</comment>
<organism evidence="1 2">
    <name type="scientific">Schinkia azotoformans MEV2011</name>
    <dbReference type="NCBI Taxonomy" id="1348973"/>
    <lineage>
        <taxon>Bacteria</taxon>
        <taxon>Bacillati</taxon>
        <taxon>Bacillota</taxon>
        <taxon>Bacilli</taxon>
        <taxon>Bacillales</taxon>
        <taxon>Bacillaceae</taxon>
        <taxon>Calidifontibacillus/Schinkia group</taxon>
        <taxon>Schinkia</taxon>
    </lineage>
</organism>
<dbReference type="OrthoDB" id="2884205at2"/>
<accession>A0A072NJU5</accession>
<proteinExistence type="predicted"/>
<evidence type="ECO:0000313" key="2">
    <source>
        <dbReference type="Proteomes" id="UP000027936"/>
    </source>
</evidence>
<dbReference type="AlphaFoldDB" id="A0A072NJU5"/>
<dbReference type="RefSeq" id="WP_003329662.1">
    <property type="nucleotide sequence ID" value="NZ_JJRY01000010.1"/>
</dbReference>
<reference evidence="1 2" key="1">
    <citation type="submission" date="2014-04" db="EMBL/GenBank/DDBJ databases">
        <title>Draft genome sequence of Bacillus azotoformans MEV2011, a (co-) denitrifying strain unable to grow in the presence of oxygen.</title>
        <authorList>
            <person name="Nielsen M."/>
            <person name="Schreiber L."/>
            <person name="Finster K."/>
            <person name="Schramm A."/>
        </authorList>
    </citation>
    <scope>NUCLEOTIDE SEQUENCE [LARGE SCALE GENOMIC DNA]</scope>
    <source>
        <strain evidence="1 2">MEV2011</strain>
    </source>
</reference>